<accession>A0A7J6KGG6</accession>
<evidence type="ECO:0000313" key="2">
    <source>
        <dbReference type="Proteomes" id="UP000591131"/>
    </source>
</evidence>
<evidence type="ECO:0000313" key="1">
    <source>
        <dbReference type="EMBL" id="KAF4646495.1"/>
    </source>
</evidence>
<dbReference type="SUPFAM" id="SSF47823">
    <property type="entry name" value="lambda integrase-like, N-terminal domain"/>
    <property type="match status" value="1"/>
</dbReference>
<proteinExistence type="predicted"/>
<protein>
    <recommendedName>
        <fullName evidence="3">Core-binding (CB) domain-containing protein</fullName>
    </recommendedName>
</protein>
<sequence length="107" mass="11764">MADQLAAWAQDQPPVDSDVSREMTVDFLRNSISARTVESYSTARKGYEAMGLSFPISSTQLCFYIRGMTDVSTVAGSTLRKYVSGLKTLNEILGYPALSSEEWAVVQ</sequence>
<name>A0A7J6KGG6_PERCH</name>
<feature type="non-terminal residue" evidence="1">
    <location>
        <position position="107"/>
    </location>
</feature>
<evidence type="ECO:0008006" key="3">
    <source>
        <dbReference type="Google" id="ProtNLM"/>
    </source>
</evidence>
<comment type="caution">
    <text evidence="1">The sequence shown here is derived from an EMBL/GenBank/DDBJ whole genome shotgun (WGS) entry which is preliminary data.</text>
</comment>
<dbReference type="EMBL" id="JAAPAO010003391">
    <property type="protein sequence ID" value="KAF4646495.1"/>
    <property type="molecule type" value="Genomic_DNA"/>
</dbReference>
<gene>
    <name evidence="1" type="ORF">FOL47_006095</name>
</gene>
<dbReference type="AlphaFoldDB" id="A0A7J6KGG6"/>
<organism evidence="1 2">
    <name type="scientific">Perkinsus chesapeaki</name>
    <name type="common">Clam parasite</name>
    <name type="synonym">Perkinsus andrewsi</name>
    <dbReference type="NCBI Taxonomy" id="330153"/>
    <lineage>
        <taxon>Eukaryota</taxon>
        <taxon>Sar</taxon>
        <taxon>Alveolata</taxon>
        <taxon>Perkinsozoa</taxon>
        <taxon>Perkinsea</taxon>
        <taxon>Perkinsida</taxon>
        <taxon>Perkinsidae</taxon>
        <taxon>Perkinsus</taxon>
    </lineage>
</organism>
<dbReference type="Proteomes" id="UP000591131">
    <property type="component" value="Unassembled WGS sequence"/>
</dbReference>
<dbReference type="OrthoDB" id="10433164at2759"/>
<keyword evidence="2" id="KW-1185">Reference proteome</keyword>
<reference evidence="1 2" key="1">
    <citation type="submission" date="2020-04" db="EMBL/GenBank/DDBJ databases">
        <title>Perkinsus chesapeaki whole genome sequence.</title>
        <authorList>
            <person name="Bogema D.R."/>
        </authorList>
    </citation>
    <scope>NUCLEOTIDE SEQUENCE [LARGE SCALE GENOMIC DNA]</scope>
    <source>
        <strain evidence="1">ATCC PRA-425</strain>
    </source>
</reference>